<evidence type="ECO:0008006" key="7">
    <source>
        <dbReference type="Google" id="ProtNLM"/>
    </source>
</evidence>
<keyword evidence="4" id="KW-0812">Transmembrane</keyword>
<evidence type="ECO:0000313" key="5">
    <source>
        <dbReference type="EMBL" id="KAK6349664.1"/>
    </source>
</evidence>
<dbReference type="EMBL" id="JAVHNQ010000004">
    <property type="protein sequence ID" value="KAK6349664.1"/>
    <property type="molecule type" value="Genomic_DNA"/>
</dbReference>
<keyword evidence="4" id="KW-1133">Transmembrane helix</keyword>
<dbReference type="PRINTS" id="PR00469">
    <property type="entry name" value="PNDRDTASEII"/>
</dbReference>
<evidence type="ECO:0000256" key="4">
    <source>
        <dbReference type="SAM" id="Phobius"/>
    </source>
</evidence>
<evidence type="ECO:0000313" key="6">
    <source>
        <dbReference type="Proteomes" id="UP001375240"/>
    </source>
</evidence>
<accession>A0AAV9UXS6</accession>
<feature type="transmembrane region" description="Helical" evidence="4">
    <location>
        <begin position="468"/>
        <end position="485"/>
    </location>
</feature>
<dbReference type="Gene3D" id="3.50.50.60">
    <property type="entry name" value="FAD/NAD(P)-binding domain"/>
    <property type="match status" value="1"/>
</dbReference>
<dbReference type="Pfam" id="PF13738">
    <property type="entry name" value="Pyr_redox_3"/>
    <property type="match status" value="1"/>
</dbReference>
<dbReference type="InterPro" id="IPR036291">
    <property type="entry name" value="NAD(P)-bd_dom_sf"/>
</dbReference>
<reference evidence="5 6" key="1">
    <citation type="submission" date="2019-10" db="EMBL/GenBank/DDBJ databases">
        <authorList>
            <person name="Palmer J.M."/>
        </authorList>
    </citation>
    <scope>NUCLEOTIDE SEQUENCE [LARGE SCALE GENOMIC DNA]</scope>
    <source>
        <strain evidence="5 6">TWF696</strain>
    </source>
</reference>
<feature type="transmembrane region" description="Helical" evidence="4">
    <location>
        <begin position="442"/>
        <end position="462"/>
    </location>
</feature>
<dbReference type="PANTHER" id="PTHR23023">
    <property type="entry name" value="DIMETHYLANILINE MONOOXYGENASE"/>
    <property type="match status" value="1"/>
</dbReference>
<keyword evidence="1" id="KW-0285">Flavoprotein</keyword>
<evidence type="ECO:0000256" key="3">
    <source>
        <dbReference type="ARBA" id="ARBA00023002"/>
    </source>
</evidence>
<keyword evidence="2" id="KW-0274">FAD</keyword>
<dbReference type="Proteomes" id="UP001375240">
    <property type="component" value="Unassembled WGS sequence"/>
</dbReference>
<keyword evidence="3" id="KW-0560">Oxidoreductase</keyword>
<dbReference type="SUPFAM" id="SSF51735">
    <property type="entry name" value="NAD(P)-binding Rossmann-fold domains"/>
    <property type="match status" value="1"/>
</dbReference>
<keyword evidence="4" id="KW-0472">Membrane</keyword>
<evidence type="ECO:0000256" key="2">
    <source>
        <dbReference type="ARBA" id="ARBA00022827"/>
    </source>
</evidence>
<sequence>MADFYPFIWLFEIWQFLLNKLFSPDPPPPAANLQRPRIAVIGAGMTGVAAAAHCIGHGRQVVIFEAGSRDNLGGIWSRVNSTSGLQVHSMTYRFFPFVFWSKSYPSRDEIVSQITKLWEQYNLDRCTKFDTKVTSLRQDEAGCWLINNDPSFGTFDGVIAAVGTCGEPKVLKIAGDEKFKGHIYHSSELDGKEVKGKTVLIIGGGASAVEAVQFAAEADAAKIKVLARSEKWIIPRNAIVDMFLAFNIFGYETWLSWVPEWLLRVLFYRDLAEISPPSGKGIFTETPMVNTDILDLIRKGKAQWLRGDILGFEDNGIKFNHRAKGVPKNGPGRESIEEGEVVIMATGYHRPSLDFLPPECFEEPYMPPNWYLQCFPPQHLSICAENSTYLNGIGAVGNFHIGIYTRILLMFLMDPLTRPSNYWMKVWVNMTRYIKARSPTGAFDFFTYSELMWWFIFCVVINPLRWKWAVFVFFGLGINLPLAVVDREKKLGSNLDLLNEKDIRTY</sequence>
<comment type="caution">
    <text evidence="5">The sequence shown here is derived from an EMBL/GenBank/DDBJ whole genome shotgun (WGS) entry which is preliminary data.</text>
</comment>
<name>A0AAV9UXS6_9PEZI</name>
<keyword evidence="6" id="KW-1185">Reference proteome</keyword>
<dbReference type="InterPro" id="IPR050346">
    <property type="entry name" value="FMO-like"/>
</dbReference>
<organism evidence="5 6">
    <name type="scientific">Orbilia brochopaga</name>
    <dbReference type="NCBI Taxonomy" id="3140254"/>
    <lineage>
        <taxon>Eukaryota</taxon>
        <taxon>Fungi</taxon>
        <taxon>Dikarya</taxon>
        <taxon>Ascomycota</taxon>
        <taxon>Pezizomycotina</taxon>
        <taxon>Orbiliomycetes</taxon>
        <taxon>Orbiliales</taxon>
        <taxon>Orbiliaceae</taxon>
        <taxon>Orbilia</taxon>
    </lineage>
</organism>
<evidence type="ECO:0000256" key="1">
    <source>
        <dbReference type="ARBA" id="ARBA00022630"/>
    </source>
</evidence>
<dbReference type="GO" id="GO:0016491">
    <property type="term" value="F:oxidoreductase activity"/>
    <property type="evidence" value="ECO:0007669"/>
    <property type="project" value="UniProtKB-KW"/>
</dbReference>
<protein>
    <recommendedName>
        <fullName evidence="7">Flavin-containing monooxygenase</fullName>
    </recommendedName>
</protein>
<dbReference type="InterPro" id="IPR036188">
    <property type="entry name" value="FAD/NAD-bd_sf"/>
</dbReference>
<gene>
    <name evidence="5" type="ORF">TWF696_005943</name>
</gene>
<proteinExistence type="predicted"/>
<dbReference type="AlphaFoldDB" id="A0AAV9UXS6"/>
<dbReference type="PRINTS" id="PR00368">
    <property type="entry name" value="FADPNR"/>
</dbReference>
<dbReference type="SUPFAM" id="SSF51905">
    <property type="entry name" value="FAD/NAD(P)-binding domain"/>
    <property type="match status" value="1"/>
</dbReference>